<protein>
    <recommendedName>
        <fullName evidence="4 10">Trigger factor</fullName>
    </recommendedName>
</protein>
<reference evidence="12 13" key="1">
    <citation type="journal article" date="2009" name="Nucleic Acids Res.">
        <title>Analysis of complete genome sequence of Neorickettsia risticii: causative agent of Potomac horse fever.</title>
        <authorList>
            <person name="Lin M."/>
            <person name="Zhang C."/>
            <person name="Gibson K."/>
            <person name="Rikihisa Y."/>
        </authorList>
    </citation>
    <scope>NUCLEOTIDE SEQUENCE [LARGE SCALE GENOMIC DNA]</scope>
    <source>
        <strain evidence="12 13">Illinois</strain>
    </source>
</reference>
<dbReference type="SUPFAM" id="SSF109998">
    <property type="entry name" value="Triger factor/SurA peptide-binding domain-like"/>
    <property type="match status" value="1"/>
</dbReference>
<comment type="similarity">
    <text evidence="3 10">Belongs to the FKBP-type PPIase family. Tig subfamily.</text>
</comment>
<evidence type="ECO:0000256" key="2">
    <source>
        <dbReference type="ARBA" id="ARBA00004496"/>
    </source>
</evidence>
<evidence type="ECO:0000256" key="4">
    <source>
        <dbReference type="ARBA" id="ARBA00016902"/>
    </source>
</evidence>
<dbReference type="SUPFAM" id="SSF54534">
    <property type="entry name" value="FKBP-like"/>
    <property type="match status" value="1"/>
</dbReference>
<dbReference type="GO" id="GO:0051301">
    <property type="term" value="P:cell division"/>
    <property type="evidence" value="ECO:0007669"/>
    <property type="project" value="UniProtKB-KW"/>
</dbReference>
<dbReference type="InterPro" id="IPR005215">
    <property type="entry name" value="Trig_fac"/>
</dbReference>
<evidence type="ECO:0000256" key="6">
    <source>
        <dbReference type="ARBA" id="ARBA00023186"/>
    </source>
</evidence>
<dbReference type="HOGENOM" id="CLU_033058_2_2_5"/>
<dbReference type="GO" id="GO:0006457">
    <property type="term" value="P:protein folding"/>
    <property type="evidence" value="ECO:0007669"/>
    <property type="project" value="InterPro"/>
</dbReference>
<gene>
    <name evidence="12" type="ordered locus">NRI_0724</name>
</gene>
<dbReference type="Pfam" id="PF05697">
    <property type="entry name" value="Trigger_N"/>
    <property type="match status" value="1"/>
</dbReference>
<dbReference type="PROSITE" id="PS50059">
    <property type="entry name" value="FKBP_PPIASE"/>
    <property type="match status" value="1"/>
</dbReference>
<dbReference type="GO" id="GO:0005737">
    <property type="term" value="C:cytoplasm"/>
    <property type="evidence" value="ECO:0007669"/>
    <property type="project" value="UniProtKB-SubCell"/>
</dbReference>
<sequence>MLLKEVCSHGLKRKYEVEVPASAIDAGFKEAVEDRIKKNVYRGFRKGKTPFDVAAKQEEGLIDSVIVDQVYRHWYDVKQSEKLVLFNNHEEIIGIDATAYKESKAAVKFTVECELLPQIPKIDFSQVSVKTKAFEVSKEDVEKYKQKVKEQLVDWVDLTQSDSIERGDRVVVDLRGKVGDEAFRGGQLDNFECQVGDGKVIASLSDGIIGMKVGEERFIPVLFPEDYHDIAVAGKNAVFRTLVKSGKRSQKVSDPEAALLKWLSCKTDDEANEKVKMLVTSECSKRINELLRRQIEAQLEKYDFQVPESLLERQERYVKVDLPSISADDLKKEAMRRTRLSLILAEFAAERNISIDKTDVARHLLNVSMAAGLDSSYLAEIYRNNKDFAGSVTLKLMESKIFAVLLETVQKEAETSTVDEILSFTEEKIGAQA</sequence>
<dbReference type="eggNOG" id="COG0544">
    <property type="taxonomic scope" value="Bacteria"/>
</dbReference>
<evidence type="ECO:0000256" key="5">
    <source>
        <dbReference type="ARBA" id="ARBA00023110"/>
    </source>
</evidence>
<dbReference type="InterPro" id="IPR037041">
    <property type="entry name" value="Trigger_fac_C_sf"/>
</dbReference>
<dbReference type="GO" id="GO:0003755">
    <property type="term" value="F:peptidyl-prolyl cis-trans isomerase activity"/>
    <property type="evidence" value="ECO:0007669"/>
    <property type="project" value="UniProtKB-KW"/>
</dbReference>
<dbReference type="AlphaFoldDB" id="C6V5N0"/>
<dbReference type="InterPro" id="IPR046357">
    <property type="entry name" value="PPIase_dom_sf"/>
</dbReference>
<evidence type="ECO:0000259" key="11">
    <source>
        <dbReference type="PROSITE" id="PS50059"/>
    </source>
</evidence>
<dbReference type="Pfam" id="PF00254">
    <property type="entry name" value="FKBP_C"/>
    <property type="match status" value="1"/>
</dbReference>
<evidence type="ECO:0000256" key="1">
    <source>
        <dbReference type="ARBA" id="ARBA00000971"/>
    </source>
</evidence>
<comment type="catalytic activity">
    <reaction evidence="1 9">
        <text>[protein]-peptidylproline (omega=180) = [protein]-peptidylproline (omega=0)</text>
        <dbReference type="Rhea" id="RHEA:16237"/>
        <dbReference type="Rhea" id="RHEA-COMP:10747"/>
        <dbReference type="Rhea" id="RHEA-COMP:10748"/>
        <dbReference type="ChEBI" id="CHEBI:83833"/>
        <dbReference type="ChEBI" id="CHEBI:83834"/>
        <dbReference type="EC" id="5.2.1.8"/>
    </reaction>
</comment>
<keyword evidence="10" id="KW-0132">Cell division</keyword>
<evidence type="ECO:0000256" key="10">
    <source>
        <dbReference type="RuleBase" id="RU003914"/>
    </source>
</evidence>
<name>C6V5N0_NEORI</name>
<evidence type="ECO:0000313" key="12">
    <source>
        <dbReference type="EMBL" id="ACT69652.1"/>
    </source>
</evidence>
<dbReference type="NCBIfam" id="TIGR00115">
    <property type="entry name" value="tig"/>
    <property type="match status" value="1"/>
</dbReference>
<evidence type="ECO:0000256" key="3">
    <source>
        <dbReference type="ARBA" id="ARBA00005464"/>
    </source>
</evidence>
<keyword evidence="5 9" id="KW-0697">Rotamase</keyword>
<dbReference type="Gene3D" id="3.30.70.1050">
    <property type="entry name" value="Trigger factor ribosome-binding domain"/>
    <property type="match status" value="1"/>
</dbReference>
<dbReference type="InterPro" id="IPR008880">
    <property type="entry name" value="Trigger_fac_C"/>
</dbReference>
<dbReference type="InterPro" id="IPR027304">
    <property type="entry name" value="Trigger_fact/SurA_dom_sf"/>
</dbReference>
<evidence type="ECO:0000256" key="7">
    <source>
        <dbReference type="ARBA" id="ARBA00023235"/>
    </source>
</evidence>
<dbReference type="OrthoDB" id="9767721at2"/>
<dbReference type="InterPro" id="IPR008881">
    <property type="entry name" value="Trigger_fac_ribosome-bd_bac"/>
</dbReference>
<dbReference type="Pfam" id="PF05698">
    <property type="entry name" value="Trigger_C"/>
    <property type="match status" value="1"/>
</dbReference>
<feature type="domain" description="PPIase FKBP-type" evidence="11">
    <location>
        <begin position="167"/>
        <end position="227"/>
    </location>
</feature>
<keyword evidence="6 10" id="KW-0143">Chaperone</keyword>
<dbReference type="RefSeq" id="WP_015816537.1">
    <property type="nucleotide sequence ID" value="NC_013009.1"/>
</dbReference>
<keyword evidence="13" id="KW-1185">Reference proteome</keyword>
<dbReference type="GO" id="GO:0015031">
    <property type="term" value="P:protein transport"/>
    <property type="evidence" value="ECO:0007669"/>
    <property type="project" value="InterPro"/>
</dbReference>
<dbReference type="KEGG" id="nri:NRI_0724"/>
<dbReference type="EMBL" id="CP001431">
    <property type="protein sequence ID" value="ACT69652.1"/>
    <property type="molecule type" value="Genomic_DNA"/>
</dbReference>
<evidence type="ECO:0000256" key="9">
    <source>
        <dbReference type="PROSITE-ProRule" id="PRU00277"/>
    </source>
</evidence>
<comment type="function">
    <text evidence="8">Involved in protein export. Acts as a chaperone by maintaining the newly synthesized protein in an open conformation. Functions as a peptidyl-prolyl cis-trans isomerase.</text>
</comment>
<dbReference type="Gene3D" id="3.10.50.40">
    <property type="match status" value="1"/>
</dbReference>
<dbReference type="Gene3D" id="1.10.3120.10">
    <property type="entry name" value="Trigger factor, C-terminal domain"/>
    <property type="match status" value="1"/>
</dbReference>
<evidence type="ECO:0000313" key="13">
    <source>
        <dbReference type="Proteomes" id="UP000001627"/>
    </source>
</evidence>
<keyword evidence="10" id="KW-0131">Cell cycle</keyword>
<keyword evidence="7 9" id="KW-0413">Isomerase</keyword>
<dbReference type="PIRSF" id="PIRSF003095">
    <property type="entry name" value="Trigger_factor"/>
    <property type="match status" value="1"/>
</dbReference>
<dbReference type="STRING" id="434131.NRI_0724"/>
<comment type="subcellular location">
    <subcellularLocation>
        <location evidence="2">Cytoplasm</location>
    </subcellularLocation>
</comment>
<proteinExistence type="inferred from homology"/>
<dbReference type="SUPFAM" id="SSF102735">
    <property type="entry name" value="Trigger factor ribosome-binding domain"/>
    <property type="match status" value="1"/>
</dbReference>
<dbReference type="InterPro" id="IPR001179">
    <property type="entry name" value="PPIase_FKBP_dom"/>
</dbReference>
<organism evidence="12 13">
    <name type="scientific">Neorickettsia risticii (strain Illinois)</name>
    <dbReference type="NCBI Taxonomy" id="434131"/>
    <lineage>
        <taxon>Bacteria</taxon>
        <taxon>Pseudomonadati</taxon>
        <taxon>Pseudomonadota</taxon>
        <taxon>Alphaproteobacteria</taxon>
        <taxon>Rickettsiales</taxon>
        <taxon>Anaplasmataceae</taxon>
        <taxon>Neorickettsia</taxon>
    </lineage>
</organism>
<dbReference type="Proteomes" id="UP000001627">
    <property type="component" value="Chromosome"/>
</dbReference>
<dbReference type="InterPro" id="IPR036611">
    <property type="entry name" value="Trigger_fac_ribosome-bd_sf"/>
</dbReference>
<evidence type="ECO:0000256" key="8">
    <source>
        <dbReference type="ARBA" id="ARBA00024849"/>
    </source>
</evidence>
<accession>C6V5N0</accession>